<evidence type="ECO:0000256" key="2">
    <source>
        <dbReference type="ARBA" id="ARBA00009012"/>
    </source>
</evidence>
<keyword evidence="3 6" id="KW-0812">Transmembrane</keyword>
<keyword evidence="5 6" id="KW-0472">Membrane</keyword>
<accession>A0A5M8PKC2</accession>
<evidence type="ECO:0000256" key="3">
    <source>
        <dbReference type="ARBA" id="ARBA00022692"/>
    </source>
</evidence>
<feature type="transmembrane region" description="Helical" evidence="6">
    <location>
        <begin position="235"/>
        <end position="257"/>
    </location>
</feature>
<evidence type="ECO:0000313" key="7">
    <source>
        <dbReference type="EMBL" id="KAA6409256.1"/>
    </source>
</evidence>
<protein>
    <submittedName>
        <fullName evidence="7">Uncharacterized protein</fullName>
    </submittedName>
</protein>
<comment type="subcellular location">
    <subcellularLocation>
        <location evidence="1">Membrane</location>
        <topology evidence="1">Multi-pass membrane protein</topology>
    </subcellularLocation>
</comment>
<evidence type="ECO:0000256" key="1">
    <source>
        <dbReference type="ARBA" id="ARBA00004141"/>
    </source>
</evidence>
<dbReference type="Proteomes" id="UP000324767">
    <property type="component" value="Unassembled WGS sequence"/>
</dbReference>
<evidence type="ECO:0000256" key="5">
    <source>
        <dbReference type="ARBA" id="ARBA00023136"/>
    </source>
</evidence>
<comment type="similarity">
    <text evidence="2">Belongs to the TMEM19 family.</text>
</comment>
<dbReference type="OrthoDB" id="30881at2759"/>
<feature type="transmembrane region" description="Helical" evidence="6">
    <location>
        <begin position="40"/>
        <end position="60"/>
    </location>
</feature>
<dbReference type="PANTHER" id="PTHR13353:SF5">
    <property type="entry name" value="TRANSMEMBRANE PROTEIN 19"/>
    <property type="match status" value="1"/>
</dbReference>
<feature type="transmembrane region" description="Helical" evidence="6">
    <location>
        <begin position="176"/>
        <end position="199"/>
    </location>
</feature>
<dbReference type="GO" id="GO:0016020">
    <property type="term" value="C:membrane"/>
    <property type="evidence" value="ECO:0007669"/>
    <property type="project" value="UniProtKB-SubCell"/>
</dbReference>
<evidence type="ECO:0000256" key="6">
    <source>
        <dbReference type="SAM" id="Phobius"/>
    </source>
</evidence>
<feature type="transmembrane region" description="Helical" evidence="6">
    <location>
        <begin position="310"/>
        <end position="330"/>
    </location>
</feature>
<evidence type="ECO:0000313" key="8">
    <source>
        <dbReference type="Proteomes" id="UP000324767"/>
    </source>
</evidence>
<keyword evidence="4 6" id="KW-1133">Transmembrane helix</keyword>
<dbReference type="Pfam" id="PF01940">
    <property type="entry name" value="DUF92"/>
    <property type="match status" value="1"/>
</dbReference>
<gene>
    <name evidence="7" type="ORF">FRX48_06809</name>
</gene>
<name>A0A5M8PKC2_9LECA</name>
<proteinExistence type="inferred from homology"/>
<dbReference type="PANTHER" id="PTHR13353">
    <property type="entry name" value="TRANSMEMBRANE PROTEIN 19"/>
    <property type="match status" value="1"/>
</dbReference>
<dbReference type="InterPro" id="IPR002794">
    <property type="entry name" value="DUF92_TMEM19"/>
</dbReference>
<sequence length="339" mass="35796">MHPYVAVPATLMLVWRAWSRNSLTPAGLFAATVTAIVHALHPWSCFFALLVVFFLGGTAVTKVKQDVKARLTLSSTGTSGGEGPRTHVQVLANSIVASVLILFHYRQLLARSNGENASQSCWPFGEDLLVVGIVSNYAAVAADTFSSELGIISKSRPRLITSWNLREVPPGTNGGVTIVGIAAGLLGAFTIAVTSAILLPFCPVEGTSIFGKSLKDVQPGLQGGSGWGWWEKSCWIIGMTIWGGLGSLLDSFLGGWFQASVIETRRGMVIEGAGGKKVLVHGIHSSGINLKSPESRKVESGLGLLDNNDVNVLMAVAMSVGGMLLAGYAWDQTLSSIFG</sequence>
<evidence type="ECO:0000256" key="4">
    <source>
        <dbReference type="ARBA" id="ARBA00022989"/>
    </source>
</evidence>
<dbReference type="AlphaFoldDB" id="A0A5M8PKC2"/>
<reference evidence="7 8" key="1">
    <citation type="submission" date="2019-09" db="EMBL/GenBank/DDBJ databases">
        <title>The hologenome of the rock-dwelling lichen Lasallia pustulata.</title>
        <authorList>
            <person name="Greshake Tzovaras B."/>
            <person name="Segers F."/>
            <person name="Bicker A."/>
            <person name="Dal Grande F."/>
            <person name="Otte J."/>
            <person name="Hankeln T."/>
            <person name="Schmitt I."/>
            <person name="Ebersberger I."/>
        </authorList>
    </citation>
    <scope>NUCLEOTIDE SEQUENCE [LARGE SCALE GENOMIC DNA]</scope>
    <source>
        <strain evidence="7">A1-1</strain>
    </source>
</reference>
<comment type="caution">
    <text evidence="7">The sequence shown here is derived from an EMBL/GenBank/DDBJ whole genome shotgun (WGS) entry which is preliminary data.</text>
</comment>
<organism evidence="7 8">
    <name type="scientific">Lasallia pustulata</name>
    <dbReference type="NCBI Taxonomy" id="136370"/>
    <lineage>
        <taxon>Eukaryota</taxon>
        <taxon>Fungi</taxon>
        <taxon>Dikarya</taxon>
        <taxon>Ascomycota</taxon>
        <taxon>Pezizomycotina</taxon>
        <taxon>Lecanoromycetes</taxon>
        <taxon>OSLEUM clade</taxon>
        <taxon>Umbilicariomycetidae</taxon>
        <taxon>Umbilicariales</taxon>
        <taxon>Umbilicariaceae</taxon>
        <taxon>Lasallia</taxon>
    </lineage>
</organism>
<dbReference type="EMBL" id="VXIT01000011">
    <property type="protein sequence ID" value="KAA6409256.1"/>
    <property type="molecule type" value="Genomic_DNA"/>
</dbReference>